<feature type="compositionally biased region" description="Low complexity" evidence="1">
    <location>
        <begin position="101"/>
        <end position="115"/>
    </location>
</feature>
<feature type="region of interest" description="Disordered" evidence="1">
    <location>
        <begin position="54"/>
        <end position="122"/>
    </location>
</feature>
<evidence type="ECO:0000256" key="1">
    <source>
        <dbReference type="SAM" id="MobiDB-lite"/>
    </source>
</evidence>
<protein>
    <submittedName>
        <fullName evidence="2">Uncharacterized protein</fullName>
    </submittedName>
</protein>
<feature type="compositionally biased region" description="Basic residues" evidence="1">
    <location>
        <begin position="84"/>
        <end position="94"/>
    </location>
</feature>
<proteinExistence type="predicted"/>
<dbReference type="EMBL" id="HG529565">
    <property type="protein sequence ID" value="CDI53068.1"/>
    <property type="molecule type" value="Genomic_DNA"/>
</dbReference>
<reference evidence="2" key="1">
    <citation type="journal article" date="2014" name="Genome Biol. Evol.">
        <title>Gene Loss Rather Than Gene Gain Is Associated with a Host Jump from Monocots to Dicots in the Smut Fungus Melanopsichium pennsylvanicum.</title>
        <authorList>
            <person name="Sharma R."/>
            <person name="Mishra B."/>
            <person name="Runge F."/>
            <person name="Thines M."/>
        </authorList>
    </citation>
    <scope>NUCLEOTIDE SEQUENCE</scope>
    <source>
        <strain evidence="2">4</strain>
    </source>
</reference>
<sequence length="122" mass="13284">MALIVERVIVMMAMKVTTSTLMEAKVGGLIEVEGSSGKEGEDISKELQVEQRLPEYGGAGGRVAKNERGMNNFRRSGTVQARRAASKRRHKRGSYPHGARSKATNTTTSSSSSQSVDMLRKK</sequence>
<name>A0A077R2Q3_9BASI</name>
<accession>A0A077R2Q3</accession>
<evidence type="ECO:0000313" key="2">
    <source>
        <dbReference type="EMBL" id="CDI53068.1"/>
    </source>
</evidence>
<dbReference type="AlphaFoldDB" id="A0A077R2Q3"/>
<organism evidence="2">
    <name type="scientific">Melanopsichium pennsylvanicum 4</name>
    <dbReference type="NCBI Taxonomy" id="1398559"/>
    <lineage>
        <taxon>Eukaryota</taxon>
        <taxon>Fungi</taxon>
        <taxon>Dikarya</taxon>
        <taxon>Basidiomycota</taxon>
        <taxon>Ustilaginomycotina</taxon>
        <taxon>Ustilaginomycetes</taxon>
        <taxon>Ustilaginales</taxon>
        <taxon>Ustilaginaceae</taxon>
        <taxon>Melanopsichium</taxon>
    </lineage>
</organism>